<reference evidence="6" key="1">
    <citation type="submission" date="2022-11" db="UniProtKB">
        <authorList>
            <consortium name="WormBaseParasite"/>
        </authorList>
    </citation>
    <scope>IDENTIFICATION</scope>
</reference>
<feature type="compositionally biased region" description="Polar residues" evidence="3">
    <location>
        <begin position="161"/>
        <end position="173"/>
    </location>
</feature>
<evidence type="ECO:0000313" key="6">
    <source>
        <dbReference type="WBParaSite" id="PSAMB.scaffold2942size20471.g19680.t1"/>
    </source>
</evidence>
<feature type="compositionally biased region" description="Low complexity" evidence="3">
    <location>
        <begin position="174"/>
        <end position="185"/>
    </location>
</feature>
<dbReference type="Pfam" id="PF04548">
    <property type="entry name" value="AIG1"/>
    <property type="match status" value="1"/>
</dbReference>
<keyword evidence="2" id="KW-0547">Nucleotide-binding</keyword>
<dbReference type="InterPro" id="IPR027417">
    <property type="entry name" value="P-loop_NTPase"/>
</dbReference>
<feature type="compositionally biased region" description="Low complexity" evidence="3">
    <location>
        <begin position="1423"/>
        <end position="1435"/>
    </location>
</feature>
<sequence length="1482" mass="167446">MDRDLQELFALNFKNIPESFKRYLISRHFTSIASLKTIPTEQNALRRYFADCPEFSLASGLQLRRSFQALLFEVNPEAVHDEYVSFSMSAKELSAFRNSMGQNTGVLVNPDSSQSQTAYNARDTSTASGKPVGQQPLSHTLEAIAEERDQVNNASASSSARVTQELPTSSHRQSNSSTTATTSSSVGRDQHSLSKPAPEVDFRSLKLTDPQPLEQKVRKDIPRPVMPPVQPMEAILPERVALLGQQIVVGAEYDASMNVYLNPKEQTTFEIKKAADGSEVPQISVFPFSRSLCERLNVFGLSPNHKVDFLIGLLENKLVASLANEPIAGSDEEKAIIHFCSNSHTYSQQILPANYQKNNAETTHVVVGVEYGSEGIFVLTEKKKSGQKSLIEYLTEVVDRIKRMKKDAGASIGIEGRFTKIDCKAYSISGEYQARNFYQAVIILHSLMTHGIDQKQPRTAIVLPLNRKTASSLQETLSEIERYAEMTISANHSLIELRSKHTDLSKLIGIESLEAALRSAYARELHNLKELVISARRGATDDKEIVRFLRENHTKSDRLMIMLEHVKEAIDCIQNRIQRPLDSAGISDKGVEPKIVLEIAIAPIDQSLAETYFSCGDRQWLNNFFPWLHSLGSQEVEEIHSFIEFCKKNRGKEQQFCYRFKKNTDSSRLFTCIYEDGGRRYLIPLRINGAFINISAKSVTAASITLSLEECWETERSDQNTAAIKTVAYEAQVCARREGKERAVATIKKITVPGDVIIGGLTEYTAYAVTVDLILPEGFTLIEHRWSKSFCTSESRVRSMISGSQRDQMKELNGFYELPKKVIVQGEGYRKFQGAWDKGGQVGEKVILVVGGTGSGKSTFINALTNYLYEVNFWNPFRLQLITSQDELSESGTKDKSKSQTKIVSAYELNGTRMPYRVTIVDTPGFGDTEGVNRDTLTMEYIKSWLEKRDATGLQTIDAVCTVIKSTETRFTPRVEYELRLVQSLFGENIKKNMITAFTFCDSSDPAAIKALNRDGLLVGEAMLNFNNRCFTELFSNDSLLDIFWNRTTKSFDEFFKIIDTFEPRSIVHTLEVLRHRRALEEQAVKFSEQATLQSKKVRQIELVIEQLNRGAIDLRQAQDFKIKQRKFKLVDIPVKNGVFTTYCKQCSITCHEDCGEVKNDDKQRFNCNMMTVNDPNYAQCTVCPNKCSWSVHIHSNVIIKQVEFEEEVTVGQMFEQYRIKMGDRNSAEIILELLAKDLLKEGKIMGDTIKAIRQHLKVLEEIALRPGLTTDSKYLIHLIEAEKQTMEEGAAQRIGVLERHLKIVKLLEEEQQAGGCIYNETETASIAYLGHKFPDLYKMLDDKGYFKTNNVRQDDKPVSSEKMLDYVERKYPVEYRSVSRNRTGNVPANENKAAVAESFKRTFPSLSATAARKLKEEEEDLTSLSGSDTSSNHSGDTDLAELNKRIDNVKLADDDENKPVSKPVKDKKIPVWKRLKKRWFS</sequence>
<dbReference type="Gene3D" id="3.40.50.300">
    <property type="entry name" value="P-loop containing nucleotide triphosphate hydrolases"/>
    <property type="match status" value="1"/>
</dbReference>
<dbReference type="Proteomes" id="UP000887566">
    <property type="component" value="Unplaced"/>
</dbReference>
<dbReference type="InterPro" id="IPR006703">
    <property type="entry name" value="G_AIG1"/>
</dbReference>
<feature type="domain" description="AIG1-type G" evidence="4">
    <location>
        <begin position="847"/>
        <end position="1007"/>
    </location>
</feature>
<feature type="region of interest" description="Disordered" evidence="3">
    <location>
        <begin position="150"/>
        <end position="214"/>
    </location>
</feature>
<evidence type="ECO:0000259" key="4">
    <source>
        <dbReference type="Pfam" id="PF04548"/>
    </source>
</evidence>
<keyword evidence="5" id="KW-1185">Reference proteome</keyword>
<accession>A0A914W3B8</accession>
<organism evidence="5 6">
    <name type="scientific">Plectus sambesii</name>
    <dbReference type="NCBI Taxonomy" id="2011161"/>
    <lineage>
        <taxon>Eukaryota</taxon>
        <taxon>Metazoa</taxon>
        <taxon>Ecdysozoa</taxon>
        <taxon>Nematoda</taxon>
        <taxon>Chromadorea</taxon>
        <taxon>Plectida</taxon>
        <taxon>Plectina</taxon>
        <taxon>Plectoidea</taxon>
        <taxon>Plectidae</taxon>
        <taxon>Plectus</taxon>
    </lineage>
</organism>
<evidence type="ECO:0000256" key="1">
    <source>
        <dbReference type="ARBA" id="ARBA00008535"/>
    </source>
</evidence>
<proteinExistence type="inferred from homology"/>
<dbReference type="PANTHER" id="PTHR32046:SF11">
    <property type="entry name" value="IMMUNE-ASSOCIATED NUCLEOTIDE-BINDING PROTEIN 10-LIKE"/>
    <property type="match status" value="1"/>
</dbReference>
<dbReference type="SUPFAM" id="SSF52540">
    <property type="entry name" value="P-loop containing nucleoside triphosphate hydrolases"/>
    <property type="match status" value="2"/>
</dbReference>
<dbReference type="WBParaSite" id="PSAMB.scaffold2942size20471.g19680.t1">
    <property type="protein sequence ID" value="PSAMB.scaffold2942size20471.g19680.t1"/>
    <property type="gene ID" value="PSAMB.scaffold2942size20471.g19680"/>
</dbReference>
<dbReference type="PANTHER" id="PTHR32046">
    <property type="entry name" value="G DOMAIN-CONTAINING PROTEIN"/>
    <property type="match status" value="1"/>
</dbReference>
<feature type="region of interest" description="Disordered" evidence="3">
    <location>
        <begin position="1415"/>
        <end position="1468"/>
    </location>
</feature>
<feature type="compositionally biased region" description="Basic and acidic residues" evidence="3">
    <location>
        <begin position="1442"/>
        <end position="1468"/>
    </location>
</feature>
<evidence type="ECO:0000256" key="3">
    <source>
        <dbReference type="SAM" id="MobiDB-lite"/>
    </source>
</evidence>
<dbReference type="GO" id="GO:0005525">
    <property type="term" value="F:GTP binding"/>
    <property type="evidence" value="ECO:0007669"/>
    <property type="project" value="InterPro"/>
</dbReference>
<comment type="similarity">
    <text evidence="1">Belongs to the TRAFAC class TrmE-Era-EngA-EngB-Septin-like GTPase superfamily. AIG1/Toc34/Toc159-like paraseptin GTPase family. IAN subfamily.</text>
</comment>
<evidence type="ECO:0000256" key="2">
    <source>
        <dbReference type="ARBA" id="ARBA00022741"/>
    </source>
</evidence>
<evidence type="ECO:0000313" key="5">
    <source>
        <dbReference type="Proteomes" id="UP000887566"/>
    </source>
</evidence>
<protein>
    <submittedName>
        <fullName evidence="6">AIG1-type G domain-containing protein</fullName>
    </submittedName>
</protein>
<feature type="compositionally biased region" description="Polar residues" evidence="3">
    <location>
        <begin position="104"/>
        <end position="128"/>
    </location>
</feature>
<feature type="compositionally biased region" description="Basic and acidic residues" evidence="3">
    <location>
        <begin position="188"/>
        <end position="206"/>
    </location>
</feature>
<name>A0A914W3B8_9BILA</name>
<feature type="region of interest" description="Disordered" evidence="3">
    <location>
        <begin position="104"/>
        <end position="135"/>
    </location>
</feature>